<organism evidence="3 4">
    <name type="scientific">Archangium gephyra</name>
    <dbReference type="NCBI Taxonomy" id="48"/>
    <lineage>
        <taxon>Bacteria</taxon>
        <taxon>Pseudomonadati</taxon>
        <taxon>Myxococcota</taxon>
        <taxon>Myxococcia</taxon>
        <taxon>Myxococcales</taxon>
        <taxon>Cystobacterineae</taxon>
        <taxon>Archangiaceae</taxon>
        <taxon>Archangium</taxon>
    </lineage>
</organism>
<dbReference type="InterPro" id="IPR019734">
    <property type="entry name" value="TPR_rpt"/>
</dbReference>
<dbReference type="Gene3D" id="1.25.40.10">
    <property type="entry name" value="Tetratricopeptide repeat domain"/>
    <property type="match status" value="1"/>
</dbReference>
<proteinExistence type="predicted"/>
<feature type="repeat" description="TPR" evidence="1">
    <location>
        <begin position="71"/>
        <end position="104"/>
    </location>
</feature>
<sequence>MGHVNPSFLRMSSAIALAAVVAFLPLTSRAEEQSERYIAAGERLYESLEYERALAQFAQARRLPRNLAQDVRIALFEGLILSDMGMHEEAVAAFKSALLLEPEAALPAPASPQVTREFEGIRKEAREELAARDRKQREARTEAAPVRTNTARLTPVSTPTPRPTWLSSSIALGKVQVPVPALVLLGSGAVAGGVGGIFGLQSRAQIQAAHEAPFRNEMVARHGEAVSTARVANILFGVAGLLGTGAAATWLFSSPPMDSHAQENR</sequence>
<accession>A0AAC8Q3Q5</accession>
<dbReference type="PROSITE" id="PS50005">
    <property type="entry name" value="TPR"/>
    <property type="match status" value="1"/>
</dbReference>
<dbReference type="AlphaFoldDB" id="A0AAC8Q3Q5"/>
<dbReference type="InterPro" id="IPR011990">
    <property type="entry name" value="TPR-like_helical_dom_sf"/>
</dbReference>
<evidence type="ECO:0000256" key="2">
    <source>
        <dbReference type="SAM" id="Phobius"/>
    </source>
</evidence>
<dbReference type="Proteomes" id="UP000035579">
    <property type="component" value="Chromosome"/>
</dbReference>
<protein>
    <submittedName>
        <fullName evidence="3">TPR domain protein</fullName>
    </submittedName>
</protein>
<keyword evidence="1" id="KW-0802">TPR repeat</keyword>
<name>A0AAC8Q3Q5_9BACT</name>
<feature type="transmembrane region" description="Helical" evidence="2">
    <location>
        <begin position="231"/>
        <end position="252"/>
    </location>
</feature>
<evidence type="ECO:0000313" key="4">
    <source>
        <dbReference type="Proteomes" id="UP000035579"/>
    </source>
</evidence>
<evidence type="ECO:0000256" key="1">
    <source>
        <dbReference type="PROSITE-ProRule" id="PRU00339"/>
    </source>
</evidence>
<keyword evidence="2" id="KW-1133">Transmembrane helix</keyword>
<dbReference type="EMBL" id="CP011509">
    <property type="protein sequence ID" value="AKJ00446.1"/>
    <property type="molecule type" value="Genomic_DNA"/>
</dbReference>
<keyword evidence="2" id="KW-0472">Membrane</keyword>
<dbReference type="KEGG" id="age:AA314_02072"/>
<reference evidence="3 4" key="1">
    <citation type="submission" date="2015-05" db="EMBL/GenBank/DDBJ databases">
        <title>Genome assembly of Archangium gephyra DSM 2261.</title>
        <authorList>
            <person name="Sharma G."/>
            <person name="Subramanian S."/>
        </authorList>
    </citation>
    <scope>NUCLEOTIDE SEQUENCE [LARGE SCALE GENOMIC DNA]</scope>
    <source>
        <strain evidence="3 4">DSM 2261</strain>
    </source>
</reference>
<dbReference type="SUPFAM" id="SSF48452">
    <property type="entry name" value="TPR-like"/>
    <property type="match status" value="1"/>
</dbReference>
<feature type="transmembrane region" description="Helical" evidence="2">
    <location>
        <begin position="177"/>
        <end position="200"/>
    </location>
</feature>
<evidence type="ECO:0000313" key="3">
    <source>
        <dbReference type="EMBL" id="AKJ00446.1"/>
    </source>
</evidence>
<keyword evidence="2" id="KW-0812">Transmembrane</keyword>
<gene>
    <name evidence="3" type="ORF">AA314_02072</name>
</gene>